<organism evidence="1">
    <name type="scientific">marine sediment metagenome</name>
    <dbReference type="NCBI Taxonomy" id="412755"/>
    <lineage>
        <taxon>unclassified sequences</taxon>
        <taxon>metagenomes</taxon>
        <taxon>ecological metagenomes</taxon>
    </lineage>
</organism>
<dbReference type="AlphaFoldDB" id="A0A0F9TPV8"/>
<name>A0A0F9TPV8_9ZZZZ</name>
<protein>
    <recommendedName>
        <fullName evidence="2">Major capsid protein</fullName>
    </recommendedName>
</protein>
<comment type="caution">
    <text evidence="1">The sequence shown here is derived from an EMBL/GenBank/DDBJ whole genome shotgun (WGS) entry which is preliminary data.</text>
</comment>
<sequence length="474" mass="52102">MPDILHGSGTIAQFTSGDKRNFLEMGPMIHMFNPSDAPILSIGSRAHKRTTPVAEFYHMEDEFFVRKSETFTMASSANLKDSNVSGINDTGCILVVDRLPQLELFEVGGVYTAVKTGSAGLESMLAYMVVAIGQEVSFATPTDKMVQFVGIDTISAPSYTYDKHSTGVAILTSGASGTLTLTYVGNAGLGSLSSIRGREATQINLTDNDVFPVRGLTGHAEGGALSNETRKKVRRIQNCTQIFKESYEITNSEIVEKMYGGPELTRRSGRKLKKLRTDIEWAMITNGALSLDATAQNPQRTFMGLGVGGSAGAIQSNNADINSDLQLTEASFDMDDLDTIFKILFQDEDGSQTRDLFCGVDFLTAVASRIRQETEARFDYTPGTDSRAGLRVTGYHAPIGDMNFIPHKLLRGSLAKYCVAIDWSNYEVRPKRGRELYKEIDCVRDGRDGQVDEWRYEGGVEIRHENSHSIIKMV</sequence>
<dbReference type="Pfam" id="PF17236">
    <property type="entry name" value="SU10_MCP"/>
    <property type="match status" value="1"/>
</dbReference>
<reference evidence="1" key="1">
    <citation type="journal article" date="2015" name="Nature">
        <title>Complex archaea that bridge the gap between prokaryotes and eukaryotes.</title>
        <authorList>
            <person name="Spang A."/>
            <person name="Saw J.H."/>
            <person name="Jorgensen S.L."/>
            <person name="Zaremba-Niedzwiedzka K."/>
            <person name="Martijn J."/>
            <person name="Lind A.E."/>
            <person name="van Eijk R."/>
            <person name="Schleper C."/>
            <person name="Guy L."/>
            <person name="Ettema T.J."/>
        </authorList>
    </citation>
    <scope>NUCLEOTIDE SEQUENCE</scope>
</reference>
<dbReference type="InterPro" id="IPR035198">
    <property type="entry name" value="SU10_MCP"/>
</dbReference>
<evidence type="ECO:0000313" key="1">
    <source>
        <dbReference type="EMBL" id="KKN76992.1"/>
    </source>
</evidence>
<accession>A0A0F9TPV8</accession>
<dbReference type="EMBL" id="LAZR01000286">
    <property type="protein sequence ID" value="KKN76992.1"/>
    <property type="molecule type" value="Genomic_DNA"/>
</dbReference>
<evidence type="ECO:0008006" key="2">
    <source>
        <dbReference type="Google" id="ProtNLM"/>
    </source>
</evidence>
<proteinExistence type="predicted"/>
<gene>
    <name evidence="1" type="ORF">LCGC14_0364840</name>
</gene>